<sequence>MSSVLLCCGSVQADATGTGRLGLAPTRGLLAIAAGAGAASAACKEGTTAGCGVGVDAGTEECRWNSVKNISKLNAVGLAMRPLRARHSGRRRQNRNGIPRHVASAGIAVKQGRRADSTVTWLGL</sequence>
<keyword evidence="2" id="KW-1185">Reference proteome</keyword>
<evidence type="ECO:0000313" key="2">
    <source>
        <dbReference type="Proteomes" id="UP000694044"/>
    </source>
</evidence>
<protein>
    <submittedName>
        <fullName evidence="1">Uncharacterized protein</fullName>
    </submittedName>
</protein>
<dbReference type="AlphaFoldDB" id="A0A8T1VKT4"/>
<comment type="caution">
    <text evidence="1">The sequence shown here is derived from an EMBL/GenBank/DDBJ whole genome shotgun (WGS) entry which is preliminary data.</text>
</comment>
<accession>A0A8T1VKT4</accession>
<dbReference type="EMBL" id="JAGDFM010000275">
    <property type="protein sequence ID" value="KAG7380819.1"/>
    <property type="molecule type" value="Genomic_DNA"/>
</dbReference>
<evidence type="ECO:0000313" key="1">
    <source>
        <dbReference type="EMBL" id="KAG7380819.1"/>
    </source>
</evidence>
<proteinExistence type="predicted"/>
<organism evidence="1 2">
    <name type="scientific">Phytophthora pseudosyringae</name>
    <dbReference type="NCBI Taxonomy" id="221518"/>
    <lineage>
        <taxon>Eukaryota</taxon>
        <taxon>Sar</taxon>
        <taxon>Stramenopiles</taxon>
        <taxon>Oomycota</taxon>
        <taxon>Peronosporomycetes</taxon>
        <taxon>Peronosporales</taxon>
        <taxon>Peronosporaceae</taxon>
        <taxon>Phytophthora</taxon>
    </lineage>
</organism>
<reference evidence="1" key="1">
    <citation type="submission" date="2021-02" db="EMBL/GenBank/DDBJ databases">
        <authorList>
            <person name="Palmer J.M."/>
        </authorList>
    </citation>
    <scope>NUCLEOTIDE SEQUENCE</scope>
    <source>
        <strain evidence="1">SCRP734</strain>
    </source>
</reference>
<gene>
    <name evidence="1" type="ORF">PHYPSEUDO_006752</name>
</gene>
<dbReference type="Proteomes" id="UP000694044">
    <property type="component" value="Unassembled WGS sequence"/>
</dbReference>
<name>A0A8T1VKT4_9STRA</name>